<gene>
    <name evidence="1" type="ORF">H1P_1070011</name>
</gene>
<sequence length="60" mass="6851">MPIALTRIEECSLNASKLKYHITSWLAVGSFRASVFTRFVVFNINTKKIEACGRVYRLSL</sequence>
<dbReference type="Proteomes" id="UP000320055">
    <property type="component" value="Unassembled WGS sequence"/>
</dbReference>
<name>A0A563VJB5_9CYAN</name>
<organism evidence="1 2">
    <name type="scientific">Hyella patelloides LEGE 07179</name>
    <dbReference type="NCBI Taxonomy" id="945734"/>
    <lineage>
        <taxon>Bacteria</taxon>
        <taxon>Bacillati</taxon>
        <taxon>Cyanobacteriota</taxon>
        <taxon>Cyanophyceae</taxon>
        <taxon>Pleurocapsales</taxon>
        <taxon>Hyellaceae</taxon>
        <taxon>Hyella</taxon>
    </lineage>
</organism>
<accession>A0A563VJB5</accession>
<reference evidence="1 2" key="1">
    <citation type="submission" date="2019-01" db="EMBL/GenBank/DDBJ databases">
        <authorList>
            <person name="Brito A."/>
        </authorList>
    </citation>
    <scope>NUCLEOTIDE SEQUENCE [LARGE SCALE GENOMIC DNA]</scope>
    <source>
        <strain evidence="1">1</strain>
    </source>
</reference>
<evidence type="ECO:0000313" key="1">
    <source>
        <dbReference type="EMBL" id="VEP11499.1"/>
    </source>
</evidence>
<dbReference type="AlphaFoldDB" id="A0A563VJB5"/>
<keyword evidence="2" id="KW-1185">Reference proteome</keyword>
<dbReference type="EMBL" id="CAACVJ010000010">
    <property type="protein sequence ID" value="VEP11499.1"/>
    <property type="molecule type" value="Genomic_DNA"/>
</dbReference>
<protein>
    <submittedName>
        <fullName evidence="1">Uncharacterized protein</fullName>
    </submittedName>
</protein>
<proteinExistence type="predicted"/>
<evidence type="ECO:0000313" key="2">
    <source>
        <dbReference type="Proteomes" id="UP000320055"/>
    </source>
</evidence>